<dbReference type="PANTHER" id="PTHR13723">
    <property type="entry name" value="ADAMTS A DISINTEGRIN AND METALLOPROTEASE WITH THROMBOSPONDIN MOTIFS PROTEASE"/>
    <property type="match status" value="1"/>
</dbReference>
<dbReference type="InterPro" id="IPR050439">
    <property type="entry name" value="ADAMTS_ADAMTS-like"/>
</dbReference>
<name>A0A7R9IZB1_TIMCA</name>
<accession>A0A7R9IZB1</accession>
<dbReference type="GO" id="GO:0031012">
    <property type="term" value="C:extracellular matrix"/>
    <property type="evidence" value="ECO:0007669"/>
    <property type="project" value="TreeGrafter"/>
</dbReference>
<dbReference type="Gene3D" id="3.40.390.10">
    <property type="entry name" value="Collagenase (Catalytic Domain)"/>
    <property type="match status" value="1"/>
</dbReference>
<dbReference type="InterPro" id="IPR024079">
    <property type="entry name" value="MetalloPept_cat_dom_sf"/>
</dbReference>
<feature type="compositionally biased region" description="Basic residues" evidence="1">
    <location>
        <begin position="101"/>
        <end position="112"/>
    </location>
</feature>
<protein>
    <submittedName>
        <fullName evidence="2">(California timema) hypothetical protein</fullName>
    </submittedName>
</protein>
<dbReference type="GO" id="GO:0030198">
    <property type="term" value="P:extracellular matrix organization"/>
    <property type="evidence" value="ECO:0007669"/>
    <property type="project" value="TreeGrafter"/>
</dbReference>
<evidence type="ECO:0000313" key="2">
    <source>
        <dbReference type="EMBL" id="CAD7569777.1"/>
    </source>
</evidence>
<dbReference type="AlphaFoldDB" id="A0A7R9IZB1"/>
<dbReference type="PANTHER" id="PTHR13723:SF200">
    <property type="entry name" value="ADAM METALLOPEPTIDASE WITH THROMBOSPONDIN TYPE 1 MOTIF B, ISOFORM B"/>
    <property type="match status" value="1"/>
</dbReference>
<feature type="region of interest" description="Disordered" evidence="1">
    <location>
        <begin position="92"/>
        <end position="118"/>
    </location>
</feature>
<dbReference type="GO" id="GO:0006508">
    <property type="term" value="P:proteolysis"/>
    <property type="evidence" value="ECO:0007669"/>
    <property type="project" value="TreeGrafter"/>
</dbReference>
<dbReference type="EMBL" id="OE179799">
    <property type="protein sequence ID" value="CAD7569777.1"/>
    <property type="molecule type" value="Genomic_DNA"/>
</dbReference>
<sequence>MTGEIEVRLSVGRVGSERNVKVRQSAASRPVVAFYATLPSGELRAPCRFHGRNARRHGLHVGVVRSSEGEFWLEPVEGGLTITEHTHMVFKRAATTTADPRKKRRKKRRRHEKNCGTREPRRVTELEWKETKGEKVKVQGRSKRRKGRWRRSTSVERHVEALLVADPSMMAFHQDRDVETYFLTIMNMVSLLYLDPSIGNPINVVVVRIVLLFEDDVGEKKLNVTVNADQTLESFCTWQLKMNTPDDHHPNHHDVAILVTSVTVLSRKDPARCMEVGMRSGPAHVSYKRT</sequence>
<dbReference type="GO" id="GO:0004222">
    <property type="term" value="F:metalloendopeptidase activity"/>
    <property type="evidence" value="ECO:0007669"/>
    <property type="project" value="TreeGrafter"/>
</dbReference>
<reference evidence="2" key="1">
    <citation type="submission" date="2020-11" db="EMBL/GenBank/DDBJ databases">
        <authorList>
            <person name="Tran Van P."/>
        </authorList>
    </citation>
    <scope>NUCLEOTIDE SEQUENCE</scope>
</reference>
<evidence type="ECO:0000256" key="1">
    <source>
        <dbReference type="SAM" id="MobiDB-lite"/>
    </source>
</evidence>
<dbReference type="SUPFAM" id="SSF55486">
    <property type="entry name" value="Metalloproteases ('zincins'), catalytic domain"/>
    <property type="match status" value="1"/>
</dbReference>
<organism evidence="2">
    <name type="scientific">Timema californicum</name>
    <name type="common">California timema</name>
    <name type="synonym">Walking stick</name>
    <dbReference type="NCBI Taxonomy" id="61474"/>
    <lineage>
        <taxon>Eukaryota</taxon>
        <taxon>Metazoa</taxon>
        <taxon>Ecdysozoa</taxon>
        <taxon>Arthropoda</taxon>
        <taxon>Hexapoda</taxon>
        <taxon>Insecta</taxon>
        <taxon>Pterygota</taxon>
        <taxon>Neoptera</taxon>
        <taxon>Polyneoptera</taxon>
        <taxon>Phasmatodea</taxon>
        <taxon>Timematodea</taxon>
        <taxon>Timematoidea</taxon>
        <taxon>Timematidae</taxon>
        <taxon>Timema</taxon>
    </lineage>
</organism>
<proteinExistence type="predicted"/>
<gene>
    <name evidence="2" type="ORF">TCMB3V08_LOCUS2501</name>
</gene>